<name>A0A895XS31_9ACTN</name>
<sequence length="235" mass="27001">MIDTLLAQSSSDSTTTIEVVVWIVLVVGAVIGGYFAHRHRKKKIAQYRAWAAQYGFHYEPKDNSVVDISSKAPFGVGRNRRGQDVFRGSYRGLHILFFEYIYTTGSGKNSTTHVNQVVAIGLPSPRPFLDIGHETTMSRFFNSLGFASLQFENQHFNDVFKVTAENPRFAYDVIHAQTMEWMLADQRARTFSWRFDGPWLMNVKKGKLKLEEVFFYADFLCDIYAQVPKFVWSNN</sequence>
<protein>
    <submittedName>
        <fullName evidence="2">Uncharacterized protein</fullName>
    </submittedName>
</protein>
<evidence type="ECO:0000313" key="2">
    <source>
        <dbReference type="EMBL" id="QSB06139.1"/>
    </source>
</evidence>
<organism evidence="2 3">
    <name type="scientific">Natronoglycomyces albus</name>
    <dbReference type="NCBI Taxonomy" id="2811108"/>
    <lineage>
        <taxon>Bacteria</taxon>
        <taxon>Bacillati</taxon>
        <taxon>Actinomycetota</taxon>
        <taxon>Actinomycetes</taxon>
        <taxon>Glycomycetales</taxon>
        <taxon>Glycomycetaceae</taxon>
        <taxon>Natronoglycomyces</taxon>
    </lineage>
</organism>
<dbReference type="AlphaFoldDB" id="A0A895XS31"/>
<keyword evidence="1" id="KW-0812">Transmembrane</keyword>
<accession>A0A895XS31</accession>
<evidence type="ECO:0000256" key="1">
    <source>
        <dbReference type="SAM" id="Phobius"/>
    </source>
</evidence>
<proteinExistence type="predicted"/>
<gene>
    <name evidence="2" type="ORF">JQS30_04260</name>
</gene>
<evidence type="ECO:0000313" key="3">
    <source>
        <dbReference type="Proteomes" id="UP000662939"/>
    </source>
</evidence>
<dbReference type="KEGG" id="nav:JQS30_04260"/>
<dbReference type="Proteomes" id="UP000662939">
    <property type="component" value="Chromosome"/>
</dbReference>
<feature type="transmembrane region" description="Helical" evidence="1">
    <location>
        <begin position="19"/>
        <end position="36"/>
    </location>
</feature>
<keyword evidence="1" id="KW-0472">Membrane</keyword>
<reference evidence="2" key="1">
    <citation type="submission" date="2021-02" db="EMBL/GenBank/DDBJ databases">
        <title>Natronoglycomyces albus gen. nov., sp. nov, a haloalkaliphilic actinobacterium from a soda solonchak soil.</title>
        <authorList>
            <person name="Sorokin D.Y."/>
            <person name="Khijniak T.V."/>
            <person name="Zakharycheva A.P."/>
            <person name="Boueva O.V."/>
            <person name="Ariskina E.V."/>
            <person name="Hahnke R.L."/>
            <person name="Bunk B."/>
            <person name="Sproer C."/>
            <person name="Schumann P."/>
            <person name="Evtushenko L.I."/>
            <person name="Kublanov I.V."/>
        </authorList>
    </citation>
    <scope>NUCLEOTIDE SEQUENCE</scope>
    <source>
        <strain evidence="2">DSM 106290</strain>
    </source>
</reference>
<dbReference type="RefSeq" id="WP_213172150.1">
    <property type="nucleotide sequence ID" value="NZ_CP070496.1"/>
</dbReference>
<keyword evidence="1" id="KW-1133">Transmembrane helix</keyword>
<keyword evidence="3" id="KW-1185">Reference proteome</keyword>
<dbReference type="EMBL" id="CP070496">
    <property type="protein sequence ID" value="QSB06139.1"/>
    <property type="molecule type" value="Genomic_DNA"/>
</dbReference>